<accession>A3TVP8</accession>
<organism evidence="3 4">
    <name type="scientific">Pseudooceanicola batsensis (strain ATCC BAA-863 / DSM 15984 / KCTC 12145 / HTCC2597)</name>
    <name type="common">Oceanicola batsensis</name>
    <dbReference type="NCBI Taxonomy" id="252305"/>
    <lineage>
        <taxon>Bacteria</taxon>
        <taxon>Pseudomonadati</taxon>
        <taxon>Pseudomonadota</taxon>
        <taxon>Alphaproteobacteria</taxon>
        <taxon>Rhodobacterales</taxon>
        <taxon>Paracoccaceae</taxon>
        <taxon>Pseudooceanicola</taxon>
    </lineage>
</organism>
<dbReference type="OrthoDB" id="5862062at2"/>
<evidence type="ECO:0000259" key="2">
    <source>
        <dbReference type="Pfam" id="PF14145"/>
    </source>
</evidence>
<sequence>MSQTRLFRHENRDRNHETRRVYALFELTYTLVDFCAAFCFIIGSVCFFYDSLMNAGTWLFLLGSVLFAVKPTLRLIREIKLISMGDPDDVARRLET</sequence>
<comment type="caution">
    <text evidence="3">The sequence shown here is derived from an EMBL/GenBank/DDBJ whole genome shotgun (WGS) entry which is preliminary data.</text>
</comment>
<feature type="domain" description="YrhK" evidence="2">
    <location>
        <begin position="24"/>
        <end position="79"/>
    </location>
</feature>
<dbReference type="Pfam" id="PF14145">
    <property type="entry name" value="YrhK"/>
    <property type="match status" value="1"/>
</dbReference>
<dbReference type="Proteomes" id="UP000004318">
    <property type="component" value="Unassembled WGS sequence"/>
</dbReference>
<evidence type="ECO:0000256" key="1">
    <source>
        <dbReference type="SAM" id="Phobius"/>
    </source>
</evidence>
<dbReference type="STRING" id="252305.OB2597_10641"/>
<dbReference type="EMBL" id="AAMO01000003">
    <property type="protein sequence ID" value="EAQ03694.1"/>
    <property type="molecule type" value="Genomic_DNA"/>
</dbReference>
<proteinExistence type="predicted"/>
<gene>
    <name evidence="3" type="ORF">OB2597_10641</name>
</gene>
<keyword evidence="1" id="KW-0472">Membrane</keyword>
<name>A3TVP8_PSEBH</name>
<keyword evidence="1" id="KW-0812">Transmembrane</keyword>
<reference evidence="3 4" key="1">
    <citation type="journal article" date="2010" name="J. Bacteriol.">
        <title>Genome sequences of Oceanicola granulosus HTCC2516(T) and Oceanicola batsensis HTCC2597(TDelta).</title>
        <authorList>
            <person name="Thrash J.C."/>
            <person name="Cho J.C."/>
            <person name="Vergin K.L."/>
            <person name="Giovannoni S.J."/>
        </authorList>
    </citation>
    <scope>NUCLEOTIDE SEQUENCE [LARGE SCALE GENOMIC DNA]</scope>
    <source>
        <strain evidence="4">ATCC BAA-863 / DSM 15984 / KCTC 12145 / HTCC2597</strain>
    </source>
</reference>
<feature type="transmembrane region" description="Helical" evidence="1">
    <location>
        <begin position="55"/>
        <end position="73"/>
    </location>
</feature>
<dbReference type="RefSeq" id="WP_009806347.1">
    <property type="nucleotide sequence ID" value="NZ_CH724131.1"/>
</dbReference>
<evidence type="ECO:0000313" key="4">
    <source>
        <dbReference type="Proteomes" id="UP000004318"/>
    </source>
</evidence>
<keyword evidence="4" id="KW-1185">Reference proteome</keyword>
<dbReference type="HOGENOM" id="CLU_2383548_0_0_5"/>
<dbReference type="AlphaFoldDB" id="A3TVP8"/>
<feature type="transmembrane region" description="Helical" evidence="1">
    <location>
        <begin position="21"/>
        <end position="49"/>
    </location>
</feature>
<evidence type="ECO:0000313" key="3">
    <source>
        <dbReference type="EMBL" id="EAQ03694.1"/>
    </source>
</evidence>
<dbReference type="InterPro" id="IPR025424">
    <property type="entry name" value="YrhK_domain"/>
</dbReference>
<protein>
    <recommendedName>
        <fullName evidence="2">YrhK domain-containing protein</fullName>
    </recommendedName>
</protein>
<keyword evidence="1" id="KW-1133">Transmembrane helix</keyword>
<dbReference type="eggNOG" id="ENOG5032ZWE">
    <property type="taxonomic scope" value="Bacteria"/>
</dbReference>